<dbReference type="GO" id="GO:0005198">
    <property type="term" value="F:structural molecule activity"/>
    <property type="evidence" value="ECO:0007669"/>
    <property type="project" value="InterPro"/>
</dbReference>
<evidence type="ECO:0000256" key="4">
    <source>
        <dbReference type="ARBA" id="ARBA00022764"/>
    </source>
</evidence>
<dbReference type="KEGG" id="pbr:PB2503_07844"/>
<keyword evidence="8" id="KW-0966">Cell projection</keyword>
<keyword evidence="8" id="KW-0282">Flagellum</keyword>
<comment type="subcellular location">
    <subcellularLocation>
        <location evidence="7">Periplasm</location>
    </subcellularLocation>
    <subcellularLocation>
        <location evidence="7">Bacterial flagellum basal body</location>
    </subcellularLocation>
</comment>
<dbReference type="GO" id="GO:0030288">
    <property type="term" value="C:outer membrane-bounded periplasmic space"/>
    <property type="evidence" value="ECO:0007669"/>
    <property type="project" value="InterPro"/>
</dbReference>
<comment type="subunit">
    <text evidence="7">The basal body constitutes a major portion of the flagellar organelle and consists of four rings (L,P,S, and M) mounted on a central rod.</text>
</comment>
<dbReference type="PANTHER" id="PTHR30381:SF0">
    <property type="entry name" value="FLAGELLAR P-RING PROTEIN"/>
    <property type="match status" value="1"/>
</dbReference>
<organism evidence="8 9">
    <name type="scientific">Parvularcula bermudensis (strain ATCC BAA-594 / HTCC2503 / KCTC 12087)</name>
    <dbReference type="NCBI Taxonomy" id="314260"/>
    <lineage>
        <taxon>Bacteria</taxon>
        <taxon>Pseudomonadati</taxon>
        <taxon>Pseudomonadota</taxon>
        <taxon>Alphaproteobacteria</taxon>
        <taxon>Parvularculales</taxon>
        <taxon>Parvularculaceae</taxon>
        <taxon>Parvularcula</taxon>
    </lineage>
</organism>
<keyword evidence="8" id="KW-0969">Cilium</keyword>
<protein>
    <recommendedName>
        <fullName evidence="2 7">Flagellar P-ring protein</fullName>
    </recommendedName>
    <alternativeName>
        <fullName evidence="6 7">Basal body P-ring protein</fullName>
    </alternativeName>
</protein>
<evidence type="ECO:0000256" key="2">
    <source>
        <dbReference type="ARBA" id="ARBA00019515"/>
    </source>
</evidence>
<dbReference type="STRING" id="314260.PB2503_07844"/>
<keyword evidence="4 7" id="KW-0574">Periplasm</keyword>
<accession>E0TGK5</accession>
<name>E0TGK5_PARBH</name>
<feature type="signal peptide" evidence="7">
    <location>
        <begin position="1"/>
        <end position="23"/>
    </location>
</feature>
<keyword evidence="3 7" id="KW-0732">Signal</keyword>
<evidence type="ECO:0000313" key="9">
    <source>
        <dbReference type="Proteomes" id="UP000001302"/>
    </source>
</evidence>
<dbReference type="HOGENOM" id="CLU_045235_1_0_5"/>
<feature type="chain" id="PRO_5009010405" description="Flagellar P-ring protein" evidence="7">
    <location>
        <begin position="24"/>
        <end position="367"/>
    </location>
</feature>
<dbReference type="NCBIfam" id="NF003676">
    <property type="entry name" value="PRK05303.1"/>
    <property type="match status" value="1"/>
</dbReference>
<dbReference type="Proteomes" id="UP000001302">
    <property type="component" value="Chromosome"/>
</dbReference>
<evidence type="ECO:0000256" key="3">
    <source>
        <dbReference type="ARBA" id="ARBA00022729"/>
    </source>
</evidence>
<evidence type="ECO:0000256" key="5">
    <source>
        <dbReference type="ARBA" id="ARBA00023143"/>
    </source>
</evidence>
<sequence precursor="true">MKLKSLLASATALTLMMTGVASAEVALRDLVDVEGVRGNDLIGYGLVVGLNGTGDTVRNSPYTEEALASLLQRLGVNVQDEDFRPDNVAAVMVTAELPAFARTGSEIDVTVSSIGDADDLTGGTLVMTPLTAANGDVYAVAQGPVLVSGFQAEGEAASITQGTPTAGTIPAGARVEREVDFAFGRMQTINLALKTPDFTTAARIEDALNARLGAGAATITDPGTVQLTLPSGRNPARVLSEIEQMAIRPSAPARVVIDQRSGTIVLGSAVRLSSVGIAQGNLSIAIAETPVASQPNAFGEGETAILPRTTINVNEGATGNVALIEETVSLADLVSALNALGVTPRETIDILKSLKVAGALHAELMLQ</sequence>
<dbReference type="InterPro" id="IPR001782">
    <property type="entry name" value="Flag_FlgI"/>
</dbReference>
<dbReference type="AlphaFoldDB" id="E0TGK5"/>
<gene>
    <name evidence="7" type="primary">flgI</name>
    <name evidence="8" type="ordered locus">PB2503_07844</name>
</gene>
<evidence type="ECO:0000256" key="7">
    <source>
        <dbReference type="HAMAP-Rule" id="MF_00416"/>
    </source>
</evidence>
<comment type="similarity">
    <text evidence="7">Belongs to the FlgI family.</text>
</comment>
<evidence type="ECO:0000313" key="8">
    <source>
        <dbReference type="EMBL" id="ADM09624.1"/>
    </source>
</evidence>
<keyword evidence="9" id="KW-1185">Reference proteome</keyword>
<evidence type="ECO:0000256" key="6">
    <source>
        <dbReference type="ARBA" id="ARBA00032344"/>
    </source>
</evidence>
<dbReference type="OrthoDB" id="9786431at2"/>
<dbReference type="GO" id="GO:0071973">
    <property type="term" value="P:bacterial-type flagellum-dependent cell motility"/>
    <property type="evidence" value="ECO:0007669"/>
    <property type="project" value="InterPro"/>
</dbReference>
<dbReference type="eggNOG" id="COG1706">
    <property type="taxonomic scope" value="Bacteria"/>
</dbReference>
<keyword evidence="5 7" id="KW-0975">Bacterial flagellum</keyword>
<reference evidence="9" key="1">
    <citation type="submission" date="2010-08" db="EMBL/GenBank/DDBJ databases">
        <title>Genome sequence of Parvularcula bermudensis HTCC2503.</title>
        <authorList>
            <person name="Kang D.-M."/>
            <person name="Oh H.-M."/>
            <person name="Cho J.-C."/>
        </authorList>
    </citation>
    <scope>NUCLEOTIDE SEQUENCE [LARGE SCALE GENOMIC DNA]</scope>
    <source>
        <strain evidence="9">ATCC BAA-594 / HTCC2503 / KCTC 12087</strain>
    </source>
</reference>
<dbReference type="GO" id="GO:0009428">
    <property type="term" value="C:bacterial-type flagellum basal body, distal rod, P ring"/>
    <property type="evidence" value="ECO:0007669"/>
    <property type="project" value="InterPro"/>
</dbReference>
<evidence type="ECO:0000256" key="1">
    <source>
        <dbReference type="ARBA" id="ARBA00002591"/>
    </source>
</evidence>
<proteinExistence type="inferred from homology"/>
<reference evidence="8 9" key="2">
    <citation type="journal article" date="2011" name="J. Bacteriol.">
        <title>Complete genome sequence of strain HTCC2503T of Parvularcula bermudensis, the type species of the order "Parvularculales" in the class Alphaproteobacteria.</title>
        <authorList>
            <person name="Oh H.M."/>
            <person name="Kang I."/>
            <person name="Vergin K.L."/>
            <person name="Kang D."/>
            <person name="Rhee K.H."/>
            <person name="Giovannoni S.J."/>
            <person name="Cho J.C."/>
        </authorList>
    </citation>
    <scope>NUCLEOTIDE SEQUENCE [LARGE SCALE GENOMIC DNA]</scope>
    <source>
        <strain evidence="9">ATCC BAA-594 / HTCC2503 / KCTC 12087</strain>
    </source>
</reference>
<comment type="function">
    <text evidence="1 7">Assembles around the rod to form the L-ring and probably protects the motor/basal body from shearing forces during rotation.</text>
</comment>
<dbReference type="RefSeq" id="WP_013300598.1">
    <property type="nucleotide sequence ID" value="NC_014414.1"/>
</dbReference>
<dbReference type="PRINTS" id="PR01010">
    <property type="entry name" value="FLGPRINGFLGI"/>
</dbReference>
<dbReference type="Pfam" id="PF02119">
    <property type="entry name" value="FlgI"/>
    <property type="match status" value="1"/>
</dbReference>
<dbReference type="EMBL" id="CP002156">
    <property type="protein sequence ID" value="ADM09624.1"/>
    <property type="molecule type" value="Genomic_DNA"/>
</dbReference>
<dbReference type="PANTHER" id="PTHR30381">
    <property type="entry name" value="FLAGELLAR P-RING PERIPLASMIC PROTEIN FLGI"/>
    <property type="match status" value="1"/>
</dbReference>
<dbReference type="HAMAP" id="MF_00416">
    <property type="entry name" value="FlgI"/>
    <property type="match status" value="1"/>
</dbReference>